<dbReference type="PANTHER" id="PTHR46228:SF2">
    <property type="entry name" value="KELCH REPEAT PROTEIN (AFU_ORTHOLOGUE AFUA_4G14350)"/>
    <property type="match status" value="1"/>
</dbReference>
<dbReference type="AlphaFoldDB" id="A0A915Z2I9"/>
<proteinExistence type="predicted"/>
<gene>
    <name evidence="5" type="ORF">CHRIB12_LOCUS8012</name>
</gene>
<evidence type="ECO:0000313" key="6">
    <source>
        <dbReference type="Proteomes" id="UP000684084"/>
    </source>
</evidence>
<evidence type="ECO:0000313" key="5">
    <source>
        <dbReference type="EMBL" id="CAB5360074.1"/>
    </source>
</evidence>
<keyword evidence="2" id="KW-0677">Repeat</keyword>
<evidence type="ECO:0000256" key="1">
    <source>
        <dbReference type="ARBA" id="ARBA00022441"/>
    </source>
</evidence>
<feature type="transmembrane region" description="Helical" evidence="4">
    <location>
        <begin position="405"/>
        <end position="429"/>
    </location>
</feature>
<accession>A0A915Z2I9</accession>
<dbReference type="Proteomes" id="UP000684084">
    <property type="component" value="Unassembled WGS sequence"/>
</dbReference>
<keyword evidence="4" id="KW-1133">Transmembrane helix</keyword>
<feature type="region of interest" description="Disordered" evidence="3">
    <location>
        <begin position="378"/>
        <end position="400"/>
    </location>
</feature>
<sequence>MSTPKNSAMIYKILLIFVLSQLFLFLNILGIGQNYVPEPRVGQAAVLIEDKIYYIGGYKFNQSQLTSDVFYLDVNEFKFIWTDLVSLGANLTLTSWHTASPNGISLDSIFILGGVHLDEANMNYVYKLDIKTNIISAPIIQGKTPQPRQGMNSAVGIEGKIYILGGYVGSGDNIIFVNSLDILDTINLSWSVGSLVNSPVGRIYYTATFLNDGTIYYIGGKVDRNNFSPMTEIYQYDTIGDKWSLKTATAEVAETMPGPRIGHTAVLLGSGKIIVYGGLYYNNDIPYGIPSKETIAMLDITTLVWSIPPLENFNNIPKLAFHSANLLYDVAMIITFGNNTDIPNSNNQYNRFIYAFLLVGQKYKWINVILDAPTKDSIKPKSKSEIPSPNISKTSPPQSNSHSKIIIVCVSIGSVAAGLTLFVASIFAYKRIKKNHKNQSSG</sequence>
<evidence type="ECO:0000256" key="2">
    <source>
        <dbReference type="ARBA" id="ARBA00022737"/>
    </source>
</evidence>
<dbReference type="Pfam" id="PF24681">
    <property type="entry name" value="Kelch_KLHDC2_KLHL20_DRC7"/>
    <property type="match status" value="1"/>
</dbReference>
<dbReference type="EMBL" id="CAGKOT010000015">
    <property type="protein sequence ID" value="CAB5360074.1"/>
    <property type="molecule type" value="Genomic_DNA"/>
</dbReference>
<organism evidence="5 6">
    <name type="scientific">Rhizophagus irregularis</name>
    <dbReference type="NCBI Taxonomy" id="588596"/>
    <lineage>
        <taxon>Eukaryota</taxon>
        <taxon>Fungi</taxon>
        <taxon>Fungi incertae sedis</taxon>
        <taxon>Mucoromycota</taxon>
        <taxon>Glomeromycotina</taxon>
        <taxon>Glomeromycetes</taxon>
        <taxon>Glomerales</taxon>
        <taxon>Glomeraceae</taxon>
        <taxon>Rhizophagus</taxon>
    </lineage>
</organism>
<evidence type="ECO:0008006" key="7">
    <source>
        <dbReference type="Google" id="ProtNLM"/>
    </source>
</evidence>
<evidence type="ECO:0000256" key="4">
    <source>
        <dbReference type="SAM" id="Phobius"/>
    </source>
</evidence>
<dbReference type="VEuPathDB" id="FungiDB:RhiirFUN_011592"/>
<evidence type="ECO:0000256" key="3">
    <source>
        <dbReference type="SAM" id="MobiDB-lite"/>
    </source>
</evidence>
<dbReference type="PANTHER" id="PTHR46228">
    <property type="entry name" value="KELCH DOMAIN-CONTAINING PROTEIN"/>
    <property type="match status" value="1"/>
</dbReference>
<keyword evidence="4" id="KW-0472">Membrane</keyword>
<name>A0A915Z2I9_9GLOM</name>
<reference evidence="5" key="1">
    <citation type="submission" date="2020-05" db="EMBL/GenBank/DDBJ databases">
        <authorList>
            <person name="Rincon C."/>
            <person name="Sanders R I."/>
            <person name="Robbins C."/>
            <person name="Chaturvedi A."/>
        </authorList>
    </citation>
    <scope>NUCLEOTIDE SEQUENCE</scope>
    <source>
        <strain evidence="5">CHB12</strain>
    </source>
</reference>
<dbReference type="OrthoDB" id="45365at2759"/>
<keyword evidence="1" id="KW-0880">Kelch repeat</keyword>
<protein>
    <recommendedName>
        <fullName evidence="7">Galactose oxidase</fullName>
    </recommendedName>
</protein>
<comment type="caution">
    <text evidence="5">The sequence shown here is derived from an EMBL/GenBank/DDBJ whole genome shotgun (WGS) entry which is preliminary data.</text>
</comment>
<keyword evidence="4" id="KW-0812">Transmembrane</keyword>